<accession>A0A2S9XIB2</accession>
<keyword evidence="4" id="KW-1185">Reference proteome</keyword>
<evidence type="ECO:0000313" key="4">
    <source>
        <dbReference type="Proteomes" id="UP000237968"/>
    </source>
</evidence>
<reference evidence="3 4" key="1">
    <citation type="submission" date="2018-03" db="EMBL/GenBank/DDBJ databases">
        <title>Draft Genome Sequences of the Obligatory Marine Myxobacteria Enhygromyxa salina SWB005.</title>
        <authorList>
            <person name="Poehlein A."/>
            <person name="Moghaddam J.A."/>
            <person name="Harms H."/>
            <person name="Alanjari M."/>
            <person name="Koenig G.M."/>
            <person name="Daniel R."/>
            <person name="Schaeberle T.F."/>
        </authorList>
    </citation>
    <scope>NUCLEOTIDE SEQUENCE [LARGE SCALE GENOMIC DNA]</scope>
    <source>
        <strain evidence="3 4">SWB005</strain>
    </source>
</reference>
<dbReference type="Pfam" id="PF04752">
    <property type="entry name" value="ChaC"/>
    <property type="match status" value="1"/>
</dbReference>
<evidence type="ECO:0000313" key="3">
    <source>
        <dbReference type="EMBL" id="PRP92616.1"/>
    </source>
</evidence>
<gene>
    <name evidence="3" type="ORF">ENSA5_47970</name>
</gene>
<dbReference type="PANTHER" id="PTHR12192:SF2">
    <property type="entry name" value="GLUTATHIONE-SPECIFIC GAMMA-GLUTAMYLCYCLOTRANSFERASE 2"/>
    <property type="match status" value="1"/>
</dbReference>
<proteinExistence type="predicted"/>
<name>A0A2S9XIB2_9BACT</name>
<dbReference type="EC" id="4.3.2.7" evidence="1"/>
<dbReference type="InterPro" id="IPR006840">
    <property type="entry name" value="ChaC"/>
</dbReference>
<evidence type="ECO:0000256" key="2">
    <source>
        <dbReference type="ARBA" id="ARBA00023239"/>
    </source>
</evidence>
<dbReference type="GO" id="GO:0061928">
    <property type="term" value="F:glutathione specific gamma-glutamylcyclotransferase activity"/>
    <property type="evidence" value="ECO:0007669"/>
    <property type="project" value="UniProtKB-EC"/>
</dbReference>
<dbReference type="OrthoDB" id="9795692at2"/>
<dbReference type="RefSeq" id="WP_106394099.1">
    <property type="nucleotide sequence ID" value="NZ_PVNK01000207.1"/>
</dbReference>
<dbReference type="PANTHER" id="PTHR12192">
    <property type="entry name" value="CATION TRANSPORT PROTEIN CHAC-RELATED"/>
    <property type="match status" value="1"/>
</dbReference>
<dbReference type="Gene3D" id="3.10.490.10">
    <property type="entry name" value="Gamma-glutamyl cyclotransferase-like"/>
    <property type="match status" value="1"/>
</dbReference>
<organism evidence="3 4">
    <name type="scientific">Enhygromyxa salina</name>
    <dbReference type="NCBI Taxonomy" id="215803"/>
    <lineage>
        <taxon>Bacteria</taxon>
        <taxon>Pseudomonadati</taxon>
        <taxon>Myxococcota</taxon>
        <taxon>Polyangia</taxon>
        <taxon>Nannocystales</taxon>
        <taxon>Nannocystaceae</taxon>
        <taxon>Enhygromyxa</taxon>
    </lineage>
</organism>
<dbReference type="InterPro" id="IPR036568">
    <property type="entry name" value="GGCT-like_sf"/>
</dbReference>
<evidence type="ECO:0000256" key="1">
    <source>
        <dbReference type="ARBA" id="ARBA00012344"/>
    </source>
</evidence>
<keyword evidence="2" id="KW-0456">Lyase</keyword>
<sequence length="182" mass="19920">MSPASNPLWIFGYGSLVWRPAFAHAERHAGYVRGFQRRFWQGSTDHRGVPGAPGRVVTLLPSTRNERCWGTVYRVAPGHEPEVLASLDHREKGGYERRRVEVVHGAGRIADVLVYLATPTNPEWLGEAPLEQVAAQILTSVGPSGANVEYLLRLHDALAEMGGDDGHVSALAELVRAQLPRG</sequence>
<dbReference type="AlphaFoldDB" id="A0A2S9XIB2"/>
<protein>
    <recommendedName>
        <fullName evidence="1">glutathione-specific gamma-glutamylcyclotransferase</fullName>
        <ecNumber evidence="1">4.3.2.7</ecNumber>
    </recommendedName>
</protein>
<dbReference type="GO" id="GO:0006751">
    <property type="term" value="P:glutathione catabolic process"/>
    <property type="evidence" value="ECO:0007669"/>
    <property type="project" value="InterPro"/>
</dbReference>
<dbReference type="GO" id="GO:0005737">
    <property type="term" value="C:cytoplasm"/>
    <property type="evidence" value="ECO:0007669"/>
    <property type="project" value="TreeGrafter"/>
</dbReference>
<dbReference type="InterPro" id="IPR013024">
    <property type="entry name" value="GGCT-like"/>
</dbReference>
<dbReference type="CDD" id="cd06661">
    <property type="entry name" value="GGCT_like"/>
    <property type="match status" value="1"/>
</dbReference>
<dbReference type="SUPFAM" id="SSF110857">
    <property type="entry name" value="Gamma-glutamyl cyclotransferase-like"/>
    <property type="match status" value="1"/>
</dbReference>
<dbReference type="Proteomes" id="UP000237968">
    <property type="component" value="Unassembled WGS sequence"/>
</dbReference>
<dbReference type="EMBL" id="PVNK01000207">
    <property type="protein sequence ID" value="PRP92616.1"/>
    <property type="molecule type" value="Genomic_DNA"/>
</dbReference>
<comment type="caution">
    <text evidence="3">The sequence shown here is derived from an EMBL/GenBank/DDBJ whole genome shotgun (WGS) entry which is preliminary data.</text>
</comment>